<name>A0ABD2NW14_9CUCU</name>
<evidence type="ECO:0000256" key="1">
    <source>
        <dbReference type="SAM" id="Coils"/>
    </source>
</evidence>
<evidence type="ECO:0000256" key="2">
    <source>
        <dbReference type="SAM" id="MobiDB-lite"/>
    </source>
</evidence>
<sequence>MWKSLKTLLSSCGNTAGNMVKFENVETINEDVIATKFNEMTTNALKCKTINMISTRLQCNGKCKSWFHGTNKCTSLKKEAFMPISEKKVKWFCESCEESESDDEVEDTDESSEDEAEEEEKLSKTSPNKGRLTQPKKTSNEAKLDVILSKNKRFLKKLEKIENENVQLKKDMKQLKHESLEMHKEIDFLKKQKDITKQDSLKNNIVISGLPMNQITDKESVTKTVIKIVKN</sequence>
<dbReference type="InterPro" id="IPR013083">
    <property type="entry name" value="Znf_RING/FYVE/PHD"/>
</dbReference>
<organism evidence="3 4">
    <name type="scientific">Cryptolaemus montrouzieri</name>
    <dbReference type="NCBI Taxonomy" id="559131"/>
    <lineage>
        <taxon>Eukaryota</taxon>
        <taxon>Metazoa</taxon>
        <taxon>Ecdysozoa</taxon>
        <taxon>Arthropoda</taxon>
        <taxon>Hexapoda</taxon>
        <taxon>Insecta</taxon>
        <taxon>Pterygota</taxon>
        <taxon>Neoptera</taxon>
        <taxon>Endopterygota</taxon>
        <taxon>Coleoptera</taxon>
        <taxon>Polyphaga</taxon>
        <taxon>Cucujiformia</taxon>
        <taxon>Coccinelloidea</taxon>
        <taxon>Coccinellidae</taxon>
        <taxon>Scymninae</taxon>
        <taxon>Scymnini</taxon>
        <taxon>Cryptolaemus</taxon>
    </lineage>
</organism>
<dbReference type="EMBL" id="JABFTP020000144">
    <property type="protein sequence ID" value="KAL3282350.1"/>
    <property type="molecule type" value="Genomic_DNA"/>
</dbReference>
<dbReference type="Gene3D" id="3.30.40.10">
    <property type="entry name" value="Zinc/RING finger domain, C3HC4 (zinc finger)"/>
    <property type="match status" value="1"/>
</dbReference>
<evidence type="ECO:0000313" key="3">
    <source>
        <dbReference type="EMBL" id="KAL3282350.1"/>
    </source>
</evidence>
<dbReference type="SUPFAM" id="SSF57903">
    <property type="entry name" value="FYVE/PHD zinc finger"/>
    <property type="match status" value="1"/>
</dbReference>
<dbReference type="InterPro" id="IPR011011">
    <property type="entry name" value="Znf_FYVE_PHD"/>
</dbReference>
<dbReference type="Proteomes" id="UP001516400">
    <property type="component" value="Unassembled WGS sequence"/>
</dbReference>
<gene>
    <name evidence="3" type="ORF">HHI36_005538</name>
</gene>
<feature type="coiled-coil region" evidence="1">
    <location>
        <begin position="144"/>
        <end position="192"/>
    </location>
</feature>
<feature type="region of interest" description="Disordered" evidence="2">
    <location>
        <begin position="100"/>
        <end position="138"/>
    </location>
</feature>
<evidence type="ECO:0000313" key="4">
    <source>
        <dbReference type="Proteomes" id="UP001516400"/>
    </source>
</evidence>
<proteinExistence type="predicted"/>
<keyword evidence="1" id="KW-0175">Coiled coil</keyword>
<reference evidence="3 4" key="1">
    <citation type="journal article" date="2021" name="BMC Biol.">
        <title>Horizontally acquired antibacterial genes associated with adaptive radiation of ladybird beetles.</title>
        <authorList>
            <person name="Li H.S."/>
            <person name="Tang X.F."/>
            <person name="Huang Y.H."/>
            <person name="Xu Z.Y."/>
            <person name="Chen M.L."/>
            <person name="Du X.Y."/>
            <person name="Qiu B.Y."/>
            <person name="Chen P.T."/>
            <person name="Zhang W."/>
            <person name="Slipinski A."/>
            <person name="Escalona H.E."/>
            <person name="Waterhouse R.M."/>
            <person name="Zwick A."/>
            <person name="Pang H."/>
        </authorList>
    </citation>
    <scope>NUCLEOTIDE SEQUENCE [LARGE SCALE GENOMIC DNA]</scope>
    <source>
        <strain evidence="3">SYSU2018</strain>
    </source>
</reference>
<accession>A0ABD2NW14</accession>
<comment type="caution">
    <text evidence="3">The sequence shown here is derived from an EMBL/GenBank/DDBJ whole genome shotgun (WGS) entry which is preliminary data.</text>
</comment>
<protein>
    <submittedName>
        <fullName evidence="3">Uncharacterized protein</fullName>
    </submittedName>
</protein>
<dbReference type="AlphaFoldDB" id="A0ABD2NW14"/>
<feature type="compositionally biased region" description="Acidic residues" evidence="2">
    <location>
        <begin position="100"/>
        <end position="120"/>
    </location>
</feature>
<keyword evidence="4" id="KW-1185">Reference proteome</keyword>